<feature type="domain" description="HMA" evidence="6">
    <location>
        <begin position="9"/>
        <end position="73"/>
    </location>
</feature>
<evidence type="ECO:0000256" key="5">
    <source>
        <dbReference type="SAM" id="Phobius"/>
    </source>
</evidence>
<dbReference type="PANTHER" id="PTHR46195:SF2">
    <property type="entry name" value="HEAVY METAL-ASSOCIATED ISOPRENYLATED PLANT PROTEIN 7"/>
    <property type="match status" value="1"/>
</dbReference>
<dbReference type="CDD" id="cd00371">
    <property type="entry name" value="HMA"/>
    <property type="match status" value="1"/>
</dbReference>
<dbReference type="InterPro" id="IPR044577">
    <property type="entry name" value="HIPP4/7/8/17/18/19"/>
</dbReference>
<dbReference type="Gene3D" id="3.30.70.100">
    <property type="match status" value="2"/>
</dbReference>
<evidence type="ECO:0000259" key="6">
    <source>
        <dbReference type="PROSITE" id="PS50846"/>
    </source>
</evidence>
<keyword evidence="5" id="KW-0472">Membrane</keyword>
<reference evidence="7" key="1">
    <citation type="submission" date="2021-08" db="EMBL/GenBank/DDBJ databases">
        <title>WGS assembly of Ceratopteris richardii.</title>
        <authorList>
            <person name="Marchant D.B."/>
            <person name="Chen G."/>
            <person name="Jenkins J."/>
            <person name="Shu S."/>
            <person name="Leebens-Mack J."/>
            <person name="Grimwood J."/>
            <person name="Schmutz J."/>
            <person name="Soltis P."/>
            <person name="Soltis D."/>
            <person name="Chen Z.-H."/>
        </authorList>
    </citation>
    <scope>NUCLEOTIDE SEQUENCE</scope>
    <source>
        <strain evidence="7">Whitten #5841</strain>
        <tissue evidence="7">Leaf</tissue>
    </source>
</reference>
<comment type="similarity">
    <text evidence="3">Belongs to the HIPP family.</text>
</comment>
<dbReference type="PANTHER" id="PTHR46195">
    <property type="entry name" value="HEAVY METAL-ASSOCIATED ISOPRENYLATED PLANT PROTEIN 7"/>
    <property type="match status" value="1"/>
</dbReference>
<comment type="caution">
    <text evidence="7">The sequence shown here is derived from an EMBL/GenBank/DDBJ whole genome shotgun (WGS) entry which is preliminary data.</text>
</comment>
<evidence type="ECO:0000256" key="4">
    <source>
        <dbReference type="SAM" id="MobiDB-lite"/>
    </source>
</evidence>
<keyword evidence="5" id="KW-0812">Transmembrane</keyword>
<name>A0A8T2S617_CERRI</name>
<keyword evidence="1" id="KW-0479">Metal-binding</keyword>
<evidence type="ECO:0000313" key="8">
    <source>
        <dbReference type="Proteomes" id="UP000825935"/>
    </source>
</evidence>
<keyword evidence="2" id="KW-0449">Lipoprotein</keyword>
<dbReference type="OrthoDB" id="689350at2759"/>
<dbReference type="InterPro" id="IPR036163">
    <property type="entry name" value="HMA_dom_sf"/>
</dbReference>
<evidence type="ECO:0000313" key="7">
    <source>
        <dbReference type="EMBL" id="KAH7306630.1"/>
    </source>
</evidence>
<proteinExistence type="inferred from homology"/>
<organism evidence="7 8">
    <name type="scientific">Ceratopteris richardii</name>
    <name type="common">Triangle waterfern</name>
    <dbReference type="NCBI Taxonomy" id="49495"/>
    <lineage>
        <taxon>Eukaryota</taxon>
        <taxon>Viridiplantae</taxon>
        <taxon>Streptophyta</taxon>
        <taxon>Embryophyta</taxon>
        <taxon>Tracheophyta</taxon>
        <taxon>Polypodiopsida</taxon>
        <taxon>Polypodiidae</taxon>
        <taxon>Polypodiales</taxon>
        <taxon>Pteridineae</taxon>
        <taxon>Pteridaceae</taxon>
        <taxon>Parkerioideae</taxon>
        <taxon>Ceratopteris</taxon>
    </lineage>
</organism>
<feature type="region of interest" description="Disordered" evidence="4">
    <location>
        <begin position="153"/>
        <end position="177"/>
    </location>
</feature>
<dbReference type="AlphaFoldDB" id="A0A8T2S617"/>
<dbReference type="OMA" id="HCLACAK"/>
<dbReference type="PROSITE" id="PS50846">
    <property type="entry name" value="HMA_2"/>
    <property type="match status" value="1"/>
</dbReference>
<dbReference type="Proteomes" id="UP000825935">
    <property type="component" value="Chromosome 22"/>
</dbReference>
<keyword evidence="2" id="KW-0636">Prenylation</keyword>
<evidence type="ECO:0000256" key="1">
    <source>
        <dbReference type="ARBA" id="ARBA00022723"/>
    </source>
</evidence>
<feature type="transmembrane region" description="Helical" evidence="5">
    <location>
        <begin position="219"/>
        <end position="236"/>
    </location>
</feature>
<dbReference type="InterPro" id="IPR006121">
    <property type="entry name" value="HMA_dom"/>
</dbReference>
<gene>
    <name evidence="7" type="ORF">KP509_22G022900</name>
</gene>
<evidence type="ECO:0000256" key="2">
    <source>
        <dbReference type="ARBA" id="ARBA00023289"/>
    </source>
</evidence>
<keyword evidence="8" id="KW-1185">Reference proteome</keyword>
<dbReference type="GO" id="GO:0046872">
    <property type="term" value="F:metal ion binding"/>
    <property type="evidence" value="ECO:0007669"/>
    <property type="project" value="UniProtKB-KW"/>
</dbReference>
<dbReference type="Pfam" id="PF00403">
    <property type="entry name" value="HMA"/>
    <property type="match status" value="1"/>
</dbReference>
<protein>
    <recommendedName>
        <fullName evidence="6">HMA domain-containing protein</fullName>
    </recommendedName>
</protein>
<sequence length="261" mass="29741">MSEETKNDEGKIILETKMTCYKCCKQVYKAIVSYPGVEEVSIDMNENKVTLKASNVEPTELFESVKRKSKGKVTKLLYPAANEKKLGEVRVVLKMNIDCSKCKNKILKAAWKIEDVRSVEVAGQTVVITGWNLDPREVCSDVSKYSGKLAEIVPETKDSHEEDNTNKDDEMEENDDAMEQDYQPPQIYMYACRPYFSDENPNPNYTDASPHFGHKNSDAFIVIVLIFICMLILLIFAMRNQWPIFLCIFLLILAMGIQLLA</sequence>
<evidence type="ECO:0000256" key="3">
    <source>
        <dbReference type="ARBA" id="ARBA00024045"/>
    </source>
</evidence>
<feature type="compositionally biased region" description="Basic and acidic residues" evidence="4">
    <location>
        <begin position="154"/>
        <end position="168"/>
    </location>
</feature>
<dbReference type="EMBL" id="CM035427">
    <property type="protein sequence ID" value="KAH7306630.1"/>
    <property type="molecule type" value="Genomic_DNA"/>
</dbReference>
<keyword evidence="5" id="KW-1133">Transmembrane helix</keyword>
<dbReference type="SUPFAM" id="SSF55008">
    <property type="entry name" value="HMA, heavy metal-associated domain"/>
    <property type="match status" value="2"/>
</dbReference>
<accession>A0A8T2S617</accession>
<feature type="transmembrane region" description="Helical" evidence="5">
    <location>
        <begin position="242"/>
        <end position="260"/>
    </location>
</feature>